<dbReference type="PANTHER" id="PTHR30346:SF17">
    <property type="entry name" value="LYSR FAMILY TRANSCRIPTIONAL REGULATOR"/>
    <property type="match status" value="1"/>
</dbReference>
<dbReference type="KEGG" id="talb:FTW19_01530"/>
<dbReference type="InterPro" id="IPR000847">
    <property type="entry name" value="LysR_HTH_N"/>
</dbReference>
<keyword evidence="3" id="KW-0238">DNA-binding</keyword>
<keyword evidence="7" id="KW-1185">Reference proteome</keyword>
<dbReference type="PRINTS" id="PR00039">
    <property type="entry name" value="HTHLYSR"/>
</dbReference>
<name>A0A5B9E4B0_9BACT</name>
<evidence type="ECO:0000256" key="2">
    <source>
        <dbReference type="ARBA" id="ARBA00023015"/>
    </source>
</evidence>
<keyword evidence="2" id="KW-0805">Transcription regulation</keyword>
<dbReference type="RefSeq" id="WP_147645936.1">
    <property type="nucleotide sequence ID" value="NZ_CP042806.1"/>
</dbReference>
<dbReference type="InterPro" id="IPR005119">
    <property type="entry name" value="LysR_subst-bd"/>
</dbReference>
<evidence type="ECO:0000256" key="4">
    <source>
        <dbReference type="ARBA" id="ARBA00023163"/>
    </source>
</evidence>
<reference evidence="6 7" key="1">
    <citation type="submission" date="2019-08" db="EMBL/GenBank/DDBJ databases">
        <title>Complete genome sequence of Terriglobus albidus strain ORNL.</title>
        <authorList>
            <person name="Podar M."/>
        </authorList>
    </citation>
    <scope>NUCLEOTIDE SEQUENCE [LARGE SCALE GENOMIC DNA]</scope>
    <source>
        <strain evidence="6 7">ORNL</strain>
    </source>
</reference>
<dbReference type="SUPFAM" id="SSF46785">
    <property type="entry name" value="Winged helix' DNA-binding domain"/>
    <property type="match status" value="1"/>
</dbReference>
<dbReference type="PROSITE" id="PS50931">
    <property type="entry name" value="HTH_LYSR"/>
    <property type="match status" value="1"/>
</dbReference>
<gene>
    <name evidence="6" type="ORF">FTW19_01530</name>
</gene>
<keyword evidence="4" id="KW-0804">Transcription</keyword>
<dbReference type="Pfam" id="PF00126">
    <property type="entry name" value="HTH_1"/>
    <property type="match status" value="1"/>
</dbReference>
<dbReference type="Pfam" id="PF03466">
    <property type="entry name" value="LysR_substrate"/>
    <property type="match status" value="1"/>
</dbReference>
<dbReference type="GO" id="GO:0032993">
    <property type="term" value="C:protein-DNA complex"/>
    <property type="evidence" value="ECO:0007669"/>
    <property type="project" value="TreeGrafter"/>
</dbReference>
<sequence>MALELPELRSFLVLAQHLHFGEAAEALHVTQPALTKQIQKLESKVGGPLLVRGYRRVSLTPAGEILRERAQSLLREAEMAEEITRLAVHGKAGLLRIGFGIASLAAGLPDILTRFRQHFPAVQVSMADMSTPNQISALEQGDIDVGFVRLPVEHPDLETVPVLEERLVAAIPRGMPYRKGLASLRNEPFVVISRSVSSSFVDHVARTCRAAGFSPRIVQEVNELFTVLNLVRGGVGVSLVPRSANLMHVPNVRLLDTGLEEAKWKIGLAWRKADAREAMSLDPLVHNFIRLAYRPRGMAPGGDPKPSPR</sequence>
<dbReference type="PANTHER" id="PTHR30346">
    <property type="entry name" value="TRANSCRIPTIONAL DUAL REGULATOR HCAR-RELATED"/>
    <property type="match status" value="1"/>
</dbReference>
<dbReference type="Gene3D" id="1.10.10.10">
    <property type="entry name" value="Winged helix-like DNA-binding domain superfamily/Winged helix DNA-binding domain"/>
    <property type="match status" value="1"/>
</dbReference>
<comment type="similarity">
    <text evidence="1">Belongs to the LysR transcriptional regulatory family.</text>
</comment>
<evidence type="ECO:0000256" key="3">
    <source>
        <dbReference type="ARBA" id="ARBA00023125"/>
    </source>
</evidence>
<dbReference type="SUPFAM" id="SSF53850">
    <property type="entry name" value="Periplasmic binding protein-like II"/>
    <property type="match status" value="1"/>
</dbReference>
<dbReference type="GO" id="GO:0003700">
    <property type="term" value="F:DNA-binding transcription factor activity"/>
    <property type="evidence" value="ECO:0007669"/>
    <property type="project" value="InterPro"/>
</dbReference>
<protein>
    <submittedName>
        <fullName evidence="6">LysR family transcriptional regulator</fullName>
    </submittedName>
</protein>
<organism evidence="6 7">
    <name type="scientific">Terriglobus albidus</name>
    <dbReference type="NCBI Taxonomy" id="1592106"/>
    <lineage>
        <taxon>Bacteria</taxon>
        <taxon>Pseudomonadati</taxon>
        <taxon>Acidobacteriota</taxon>
        <taxon>Terriglobia</taxon>
        <taxon>Terriglobales</taxon>
        <taxon>Acidobacteriaceae</taxon>
        <taxon>Terriglobus</taxon>
    </lineage>
</organism>
<dbReference type="GO" id="GO:0003677">
    <property type="term" value="F:DNA binding"/>
    <property type="evidence" value="ECO:0007669"/>
    <property type="project" value="UniProtKB-KW"/>
</dbReference>
<evidence type="ECO:0000259" key="5">
    <source>
        <dbReference type="PROSITE" id="PS50931"/>
    </source>
</evidence>
<evidence type="ECO:0000313" key="7">
    <source>
        <dbReference type="Proteomes" id="UP000321820"/>
    </source>
</evidence>
<dbReference type="EMBL" id="CP042806">
    <property type="protein sequence ID" value="QEE26798.1"/>
    <property type="molecule type" value="Genomic_DNA"/>
</dbReference>
<dbReference type="InterPro" id="IPR036388">
    <property type="entry name" value="WH-like_DNA-bd_sf"/>
</dbReference>
<evidence type="ECO:0000313" key="6">
    <source>
        <dbReference type="EMBL" id="QEE26798.1"/>
    </source>
</evidence>
<dbReference type="CDD" id="cd08414">
    <property type="entry name" value="PBP2_LTTR_aromatics_like"/>
    <property type="match status" value="1"/>
</dbReference>
<dbReference type="Proteomes" id="UP000321820">
    <property type="component" value="Chromosome"/>
</dbReference>
<dbReference type="OrthoDB" id="9803735at2"/>
<evidence type="ECO:0000256" key="1">
    <source>
        <dbReference type="ARBA" id="ARBA00009437"/>
    </source>
</evidence>
<dbReference type="AlphaFoldDB" id="A0A5B9E4B0"/>
<feature type="domain" description="HTH lysR-type" evidence="5">
    <location>
        <begin position="3"/>
        <end position="60"/>
    </location>
</feature>
<dbReference type="Gene3D" id="3.40.190.10">
    <property type="entry name" value="Periplasmic binding protein-like II"/>
    <property type="match status" value="2"/>
</dbReference>
<proteinExistence type="inferred from homology"/>
<dbReference type="FunFam" id="1.10.10.10:FF:000001">
    <property type="entry name" value="LysR family transcriptional regulator"/>
    <property type="match status" value="1"/>
</dbReference>
<dbReference type="InterPro" id="IPR036390">
    <property type="entry name" value="WH_DNA-bd_sf"/>
</dbReference>
<accession>A0A5B9E4B0</accession>